<accession>A0AAD6T1V4</accession>
<dbReference type="AlphaFoldDB" id="A0AAD6T1V4"/>
<comment type="caution">
    <text evidence="2">The sequence shown here is derived from an EMBL/GenBank/DDBJ whole genome shotgun (WGS) entry which is preliminary data.</text>
</comment>
<sequence>MRCVQCRGLRRGVLGRRVGPYSHRTCYQTSIPVRLLFFFDPSRHPPPHPFTPATSAVRLDRQPPPRPRDCTSRHPVPAPFTRQCHPHRTRLPSFVLPTRASKQAPRRIEFDGDLRKGTISRCVHTSLRSTPSPPSLLHFVHIHHHVHDACVTRADEIEFCEAFNIVGAIPPPHAAGAVGHGLCHVTGRAIACSSPYTQRRVLRRVI</sequence>
<gene>
    <name evidence="2" type="ORF">C8F04DRAFT_504940</name>
</gene>
<reference evidence="2" key="1">
    <citation type="submission" date="2023-03" db="EMBL/GenBank/DDBJ databases">
        <title>Massive genome expansion in bonnet fungi (Mycena s.s.) driven by repeated elements and novel gene families across ecological guilds.</title>
        <authorList>
            <consortium name="Lawrence Berkeley National Laboratory"/>
            <person name="Harder C.B."/>
            <person name="Miyauchi S."/>
            <person name="Viragh M."/>
            <person name="Kuo A."/>
            <person name="Thoen E."/>
            <person name="Andreopoulos B."/>
            <person name="Lu D."/>
            <person name="Skrede I."/>
            <person name="Drula E."/>
            <person name="Henrissat B."/>
            <person name="Morin E."/>
            <person name="Kohler A."/>
            <person name="Barry K."/>
            <person name="LaButti K."/>
            <person name="Morin E."/>
            <person name="Salamov A."/>
            <person name="Lipzen A."/>
            <person name="Mereny Z."/>
            <person name="Hegedus B."/>
            <person name="Baldrian P."/>
            <person name="Stursova M."/>
            <person name="Weitz H."/>
            <person name="Taylor A."/>
            <person name="Grigoriev I.V."/>
            <person name="Nagy L.G."/>
            <person name="Martin F."/>
            <person name="Kauserud H."/>
        </authorList>
    </citation>
    <scope>NUCLEOTIDE SEQUENCE</scope>
    <source>
        <strain evidence="2">CBHHK200</strain>
    </source>
</reference>
<name>A0AAD6T1V4_9AGAR</name>
<evidence type="ECO:0000313" key="2">
    <source>
        <dbReference type="EMBL" id="KAJ7035817.1"/>
    </source>
</evidence>
<evidence type="ECO:0000256" key="1">
    <source>
        <dbReference type="SAM" id="MobiDB-lite"/>
    </source>
</evidence>
<evidence type="ECO:0000313" key="3">
    <source>
        <dbReference type="Proteomes" id="UP001218188"/>
    </source>
</evidence>
<dbReference type="Proteomes" id="UP001218188">
    <property type="component" value="Unassembled WGS sequence"/>
</dbReference>
<dbReference type="EMBL" id="JARJCM010000048">
    <property type="protein sequence ID" value="KAJ7035817.1"/>
    <property type="molecule type" value="Genomic_DNA"/>
</dbReference>
<organism evidence="2 3">
    <name type="scientific">Mycena alexandri</name>
    <dbReference type="NCBI Taxonomy" id="1745969"/>
    <lineage>
        <taxon>Eukaryota</taxon>
        <taxon>Fungi</taxon>
        <taxon>Dikarya</taxon>
        <taxon>Basidiomycota</taxon>
        <taxon>Agaricomycotina</taxon>
        <taxon>Agaricomycetes</taxon>
        <taxon>Agaricomycetidae</taxon>
        <taxon>Agaricales</taxon>
        <taxon>Marasmiineae</taxon>
        <taxon>Mycenaceae</taxon>
        <taxon>Mycena</taxon>
    </lineage>
</organism>
<protein>
    <submittedName>
        <fullName evidence="2">Uncharacterized protein</fullName>
    </submittedName>
</protein>
<feature type="compositionally biased region" description="Basic and acidic residues" evidence="1">
    <location>
        <begin position="58"/>
        <end position="72"/>
    </location>
</feature>
<keyword evidence="3" id="KW-1185">Reference proteome</keyword>
<feature type="region of interest" description="Disordered" evidence="1">
    <location>
        <begin position="47"/>
        <end position="81"/>
    </location>
</feature>
<proteinExistence type="predicted"/>